<sequence>MESKLNTTNPDHLTFESGMLQIAILGGIRLEGLDRMRATLKVQVEHLSLRHNLDLYNDTQVEKLIRKIAERLEIGTSVAAAALTELTDELEAYRLKEIELKVQTQDKRKQLTTAEIKQAQEYLKAPNLMCRTMEDIGKAGVIGEENNRLLMYLIFTSRKRDNPLHVISFGSSGIGKTHLQEKVSALIPEEDKLEITSLSGNAFYYFGQQELRNKLILIEDLDGAEEVLYPLREIKSKKRITKTVVVKNTKGETRTVTLTVEGPVCVAGCTTKESLYEDNANRSFLIHIDESKEQDQKIMSYQRKLSAGKIDGSEEHKIAELLKNTQRVLKPVSIRNPYAEQLKIPDEVFKPRRSNAHYLAFIEAVTFYHQYQREEETDKETGEVYINTTLEDIEEANKLMKEVLIRKSDPLNDAGRKYLEWLKAWLKMENKTSFTNKEVRQFLRINPSNQKRYMVQLQEYDYVEKVAGEKGKPHEYRITQLDEYEQLKNGITGILDKIMSGLAGAKKPK</sequence>
<evidence type="ECO:0000313" key="1">
    <source>
        <dbReference type="EMBL" id="GGC56721.1"/>
    </source>
</evidence>
<gene>
    <name evidence="1" type="ORF">GCM10011506_47990</name>
</gene>
<dbReference type="Proteomes" id="UP000636010">
    <property type="component" value="Unassembled WGS sequence"/>
</dbReference>
<reference evidence="2" key="1">
    <citation type="journal article" date="2019" name="Int. J. Syst. Evol. Microbiol.">
        <title>The Global Catalogue of Microorganisms (GCM) 10K type strain sequencing project: providing services to taxonomists for standard genome sequencing and annotation.</title>
        <authorList>
            <consortium name="The Broad Institute Genomics Platform"/>
            <consortium name="The Broad Institute Genome Sequencing Center for Infectious Disease"/>
            <person name="Wu L."/>
            <person name="Ma J."/>
        </authorList>
    </citation>
    <scope>NUCLEOTIDE SEQUENCE [LARGE SCALE GENOMIC DNA]</scope>
    <source>
        <strain evidence="2">CGMCC 1.10832</strain>
    </source>
</reference>
<proteinExistence type="predicted"/>
<name>A0ABQ1NBM5_9BACT</name>
<evidence type="ECO:0008006" key="3">
    <source>
        <dbReference type="Google" id="ProtNLM"/>
    </source>
</evidence>
<keyword evidence="2" id="KW-1185">Reference proteome</keyword>
<dbReference type="RefSeq" id="WP_188467910.1">
    <property type="nucleotide sequence ID" value="NZ_BAABHU010000033.1"/>
</dbReference>
<dbReference type="EMBL" id="BMEC01000033">
    <property type="protein sequence ID" value="GGC56721.1"/>
    <property type="molecule type" value="Genomic_DNA"/>
</dbReference>
<comment type="caution">
    <text evidence="1">The sequence shown here is derived from an EMBL/GenBank/DDBJ whole genome shotgun (WGS) entry which is preliminary data.</text>
</comment>
<accession>A0ABQ1NBM5</accession>
<protein>
    <recommendedName>
        <fullName evidence="3">DNA primase</fullName>
    </recommendedName>
</protein>
<organism evidence="1 2">
    <name type="scientific">Marivirga lumbricoides</name>
    <dbReference type="NCBI Taxonomy" id="1046115"/>
    <lineage>
        <taxon>Bacteria</taxon>
        <taxon>Pseudomonadati</taxon>
        <taxon>Bacteroidota</taxon>
        <taxon>Cytophagia</taxon>
        <taxon>Cytophagales</taxon>
        <taxon>Marivirgaceae</taxon>
        <taxon>Marivirga</taxon>
    </lineage>
</organism>
<evidence type="ECO:0000313" key="2">
    <source>
        <dbReference type="Proteomes" id="UP000636010"/>
    </source>
</evidence>